<organism evidence="3 4">
    <name type="scientific">Pseudonocardia hydrocarbonoxydans</name>
    <dbReference type="NCBI Taxonomy" id="76726"/>
    <lineage>
        <taxon>Bacteria</taxon>
        <taxon>Bacillati</taxon>
        <taxon>Actinomycetota</taxon>
        <taxon>Actinomycetes</taxon>
        <taxon>Pseudonocardiales</taxon>
        <taxon>Pseudonocardiaceae</taxon>
        <taxon>Pseudonocardia</taxon>
    </lineage>
</organism>
<proteinExistence type="predicted"/>
<protein>
    <recommendedName>
        <fullName evidence="2">NodB homology domain-containing protein</fullName>
    </recommendedName>
</protein>
<dbReference type="InterPro" id="IPR011330">
    <property type="entry name" value="Glyco_hydro/deAcase_b/a-brl"/>
</dbReference>
<feature type="domain" description="NodB homology" evidence="2">
    <location>
        <begin position="98"/>
        <end position="280"/>
    </location>
</feature>
<reference evidence="3 4" key="1">
    <citation type="submission" date="2019-06" db="EMBL/GenBank/DDBJ databases">
        <title>Whole genome shotgun sequence of Pseudonocardia hydrocarbonoxydans NBRC 14498.</title>
        <authorList>
            <person name="Hosoyama A."/>
            <person name="Uohara A."/>
            <person name="Ohji S."/>
            <person name="Ichikawa N."/>
        </authorList>
    </citation>
    <scope>NUCLEOTIDE SEQUENCE [LARGE SCALE GENOMIC DNA]</scope>
    <source>
        <strain evidence="3 4">NBRC 14498</strain>
    </source>
</reference>
<dbReference type="PANTHER" id="PTHR34216">
    <property type="match status" value="1"/>
</dbReference>
<keyword evidence="4" id="KW-1185">Reference proteome</keyword>
<gene>
    <name evidence="3" type="ORF">PHY01_14020</name>
</gene>
<comment type="caution">
    <text evidence="3">The sequence shown here is derived from an EMBL/GenBank/DDBJ whole genome shotgun (WGS) entry which is preliminary data.</text>
</comment>
<evidence type="ECO:0000259" key="2">
    <source>
        <dbReference type="PROSITE" id="PS51677"/>
    </source>
</evidence>
<dbReference type="GO" id="GO:0005975">
    <property type="term" value="P:carbohydrate metabolic process"/>
    <property type="evidence" value="ECO:0007669"/>
    <property type="project" value="InterPro"/>
</dbReference>
<dbReference type="EMBL" id="BJNG01000014">
    <property type="protein sequence ID" value="GEC19119.1"/>
    <property type="molecule type" value="Genomic_DNA"/>
</dbReference>
<dbReference type="SUPFAM" id="SSF88713">
    <property type="entry name" value="Glycoside hydrolase/deacetylase"/>
    <property type="match status" value="1"/>
</dbReference>
<dbReference type="InterPro" id="IPR051398">
    <property type="entry name" value="Polysacch_Deacetylase"/>
</dbReference>
<dbReference type="Pfam" id="PF01522">
    <property type="entry name" value="Polysacc_deac_1"/>
    <property type="match status" value="1"/>
</dbReference>
<dbReference type="InterPro" id="IPR002509">
    <property type="entry name" value="NODB_dom"/>
</dbReference>
<evidence type="ECO:0000313" key="3">
    <source>
        <dbReference type="EMBL" id="GEC19119.1"/>
    </source>
</evidence>
<keyword evidence="1" id="KW-0732">Signal</keyword>
<dbReference type="CDD" id="cd10918">
    <property type="entry name" value="CE4_NodB_like_5s_6s"/>
    <property type="match status" value="1"/>
</dbReference>
<evidence type="ECO:0000313" key="4">
    <source>
        <dbReference type="Proteomes" id="UP000320338"/>
    </source>
</evidence>
<dbReference type="PANTHER" id="PTHR34216:SF7">
    <property type="entry name" value="POLY-BETA-1,6-N-ACETYL-D-GLUCOSAMINE N-DEACETYLASE"/>
    <property type="match status" value="1"/>
</dbReference>
<dbReference type="AlphaFoldDB" id="A0A4Y3WMM4"/>
<sequence>MNVVAFRSALTGSRPGQAVYRSAVAGRLGWDRWVLALRENRRPPESAARILAYHSIGTPSWGVNDVRPRDFERHLQIAVDDGWTFATPAQVLAEPSRRLLALTFDDGVRSVLHNAAPVLRHHGIPATMFVVTGWADGRHPAGEAHVLDWAELTALRESGVSLASHSVSHPDFGRLDAATARAELETSRTRMRHVLGEDVDEFAIPFGQSANWTPVAQQAAADAGYSRVYAQSVRTRPAGTVPRTFITGIDRPLLFRAALAGHYDGWEEWYLPVPDRVQVS</sequence>
<dbReference type="PROSITE" id="PS51677">
    <property type="entry name" value="NODB"/>
    <property type="match status" value="1"/>
</dbReference>
<dbReference type="GO" id="GO:0016810">
    <property type="term" value="F:hydrolase activity, acting on carbon-nitrogen (but not peptide) bonds"/>
    <property type="evidence" value="ECO:0007669"/>
    <property type="project" value="InterPro"/>
</dbReference>
<dbReference type="Proteomes" id="UP000320338">
    <property type="component" value="Unassembled WGS sequence"/>
</dbReference>
<accession>A0A4Y3WMM4</accession>
<name>A0A4Y3WMM4_9PSEU</name>
<dbReference type="Gene3D" id="3.20.20.370">
    <property type="entry name" value="Glycoside hydrolase/deacetylase"/>
    <property type="match status" value="1"/>
</dbReference>
<evidence type="ECO:0000256" key="1">
    <source>
        <dbReference type="ARBA" id="ARBA00022729"/>
    </source>
</evidence>